<dbReference type="PANTHER" id="PTHR45625">
    <property type="entry name" value="PEPTIDYL-PROLYL CIS-TRANS ISOMERASE-RELATED"/>
    <property type="match status" value="1"/>
</dbReference>
<dbReference type="PRINTS" id="PR00153">
    <property type="entry name" value="CSAPPISMRASE"/>
</dbReference>
<dbReference type="InterPro" id="IPR003613">
    <property type="entry name" value="Ubox_domain"/>
</dbReference>
<keyword evidence="7" id="KW-0413">Isomerase</keyword>
<comment type="similarity">
    <text evidence="3">Belongs to the cyclophilin-type PPIase family. PPIL2 subfamily.</text>
</comment>
<comment type="catalytic activity">
    <reaction evidence="1">
        <text>[protein]-peptidylproline (omega=180) = [protein]-peptidylproline (omega=0)</text>
        <dbReference type="Rhea" id="RHEA:16237"/>
        <dbReference type="Rhea" id="RHEA-COMP:10747"/>
        <dbReference type="Rhea" id="RHEA-COMP:10748"/>
        <dbReference type="ChEBI" id="CHEBI:83833"/>
        <dbReference type="ChEBI" id="CHEBI:83834"/>
        <dbReference type="EC" id="5.2.1.8"/>
    </reaction>
</comment>
<feature type="compositionally biased region" description="Basic and acidic residues" evidence="4">
    <location>
        <begin position="211"/>
        <end position="221"/>
    </location>
</feature>
<dbReference type="PROSITE" id="PS00170">
    <property type="entry name" value="CSA_PPIASE_1"/>
    <property type="match status" value="1"/>
</dbReference>
<dbReference type="GO" id="GO:0006457">
    <property type="term" value="P:protein folding"/>
    <property type="evidence" value="ECO:0007669"/>
    <property type="project" value="InterPro"/>
</dbReference>
<feature type="domain" description="U-box" evidence="6">
    <location>
        <begin position="35"/>
        <end position="109"/>
    </location>
</feature>
<dbReference type="AlphaFoldDB" id="A0A3G2S659"/>
<dbReference type="PROSITE" id="PS51698">
    <property type="entry name" value="U_BOX"/>
    <property type="match status" value="1"/>
</dbReference>
<keyword evidence="8" id="KW-1185">Reference proteome</keyword>
<dbReference type="PROSITE" id="PS50072">
    <property type="entry name" value="CSA_PPIASE_2"/>
    <property type="match status" value="1"/>
</dbReference>
<gene>
    <name evidence="7" type="primary">CYP8</name>
    <name evidence="7" type="ORF">DNF11_2643</name>
</gene>
<comment type="function">
    <text evidence="2">May catalyze the cis-trans isomerization of proline imidic peptide bonds in oligopeptides thereby assisting the folding of proteins. May also function as a chaperone, playing a role in intracellular transport of proteins. May also have a protein ubiquitin ligase activity acting as an E3 ubiquitin protein ligase or as a ubiquitin-ubiquitin ligase promoting elongation of ubiquitin chains on proteins.</text>
</comment>
<dbReference type="GO" id="GO:0071013">
    <property type="term" value="C:catalytic step 2 spliceosome"/>
    <property type="evidence" value="ECO:0007669"/>
    <property type="project" value="TreeGrafter"/>
</dbReference>
<dbReference type="InterPro" id="IPR029000">
    <property type="entry name" value="Cyclophilin-like_dom_sf"/>
</dbReference>
<dbReference type="SUPFAM" id="SSF50891">
    <property type="entry name" value="Cyclophilin-like"/>
    <property type="match status" value="1"/>
</dbReference>
<dbReference type="Proteomes" id="UP000269793">
    <property type="component" value="Chromosome IV"/>
</dbReference>
<dbReference type="Gene3D" id="3.30.40.10">
    <property type="entry name" value="Zinc/RING finger domain, C3HC4 (zinc finger)"/>
    <property type="match status" value="1"/>
</dbReference>
<evidence type="ECO:0000256" key="2">
    <source>
        <dbReference type="ARBA" id="ARBA00003697"/>
    </source>
</evidence>
<organism evidence="7 8">
    <name type="scientific">Malassezia restricta (strain ATCC 96810 / NBRC 103918 / CBS 7877)</name>
    <name type="common">Seborrheic dermatitis infection agent</name>
    <dbReference type="NCBI Taxonomy" id="425264"/>
    <lineage>
        <taxon>Eukaryota</taxon>
        <taxon>Fungi</taxon>
        <taxon>Dikarya</taxon>
        <taxon>Basidiomycota</taxon>
        <taxon>Ustilaginomycotina</taxon>
        <taxon>Malasseziomycetes</taxon>
        <taxon>Malasseziales</taxon>
        <taxon>Malasseziaceae</taxon>
        <taxon>Malassezia</taxon>
    </lineage>
</organism>
<dbReference type="InterPro" id="IPR020892">
    <property type="entry name" value="Cyclophilin-type_PPIase_CS"/>
</dbReference>
<evidence type="ECO:0000259" key="6">
    <source>
        <dbReference type="PROSITE" id="PS51698"/>
    </source>
</evidence>
<evidence type="ECO:0000313" key="8">
    <source>
        <dbReference type="Proteomes" id="UP000269793"/>
    </source>
</evidence>
<reference evidence="7 8" key="1">
    <citation type="submission" date="2018-10" db="EMBL/GenBank/DDBJ databases">
        <title>Complete genome sequence of Malassezia restricta CBS 7877.</title>
        <authorList>
            <person name="Morand S.C."/>
            <person name="Bertignac M."/>
            <person name="Iltis A."/>
            <person name="Kolder I."/>
            <person name="Pirovano W."/>
            <person name="Jourdain R."/>
            <person name="Clavaud C."/>
        </authorList>
    </citation>
    <scope>NUCLEOTIDE SEQUENCE [LARGE SCALE GENOMIC DNA]</scope>
    <source>
        <strain evidence="7 8">CBS 7877</strain>
    </source>
</reference>
<dbReference type="OrthoDB" id="407558at2759"/>
<dbReference type="InterPro" id="IPR002130">
    <property type="entry name" value="Cyclophilin-type_PPIase_dom"/>
</dbReference>
<proteinExistence type="inferred from homology"/>
<evidence type="ECO:0000256" key="1">
    <source>
        <dbReference type="ARBA" id="ARBA00000971"/>
    </source>
</evidence>
<name>A0A3G2S659_MALR7</name>
<dbReference type="SUPFAM" id="SSF57850">
    <property type="entry name" value="RING/U-box"/>
    <property type="match status" value="1"/>
</dbReference>
<dbReference type="EC" id="5.2.1.8" evidence="7"/>
<feature type="compositionally biased region" description="Low complexity" evidence="4">
    <location>
        <begin position="223"/>
        <end position="244"/>
    </location>
</feature>
<dbReference type="EMBL" id="CP033151">
    <property type="protein sequence ID" value="AYO43593.1"/>
    <property type="molecule type" value="Genomic_DNA"/>
</dbReference>
<dbReference type="Pfam" id="PF00160">
    <property type="entry name" value="Pro_isomerase"/>
    <property type="match status" value="1"/>
</dbReference>
<evidence type="ECO:0000256" key="4">
    <source>
        <dbReference type="SAM" id="MobiDB-lite"/>
    </source>
</evidence>
<feature type="domain" description="PPIase cyclophilin-type" evidence="5">
    <location>
        <begin position="279"/>
        <end position="431"/>
    </location>
</feature>
<accession>A0A3G2S659</accession>
<dbReference type="VEuPathDB" id="FungiDB:DNF11_2643"/>
<dbReference type="STRING" id="425264.A0A3G2S659"/>
<dbReference type="GO" id="GO:0061630">
    <property type="term" value="F:ubiquitin protein ligase activity"/>
    <property type="evidence" value="ECO:0007669"/>
    <property type="project" value="TreeGrafter"/>
</dbReference>
<evidence type="ECO:0000259" key="5">
    <source>
        <dbReference type="PROSITE" id="PS50072"/>
    </source>
</evidence>
<dbReference type="PANTHER" id="PTHR45625:SF1">
    <property type="entry name" value="RING-TYPE E3 UBIQUITIN-PROTEIN LIGASE PPIL2"/>
    <property type="match status" value="1"/>
</dbReference>
<sequence length="530" mass="59263">MGHGANDKLFITPSEYSGVYGQHGATKGAQREKPVIVPFHMCAITYQPWTQPACLVRDGLVCDKEALVAFVQHYGKSPASGEPATLDEMLDLHISHNERGQWYDAVSMREFTDHSHMVAIRPSGHVYLFETVQQLNVKPKMMRDLATDVPFTKSDIITLQDPHDLGRRTMQQMYHVQHHLTLAPKPTSEDVNAAATGSTQSLLAQLRQHRQPKEQARDTPREAQAARTTGTSTGRTAASFTSSSLTPRTRTEEIAVDEEAAMFEALSSRQTKNAVVRLQTNFGALVLELFVNKAPRTCYNFVALCQRGTYHHTTFHRNVPGFMLQGGDPTGTGRGGESIWGQPFEDELCLPGALRHTSRGMVSMANKGVNTNGSQFFITYRATPHLDAKHTVFGTLLGEDSFRVLDALERVPNVPDTTQPIRPIELIEAQVFEDPFATYIERRDAKARREHPDDEERARRELKRRKREDDRTTWLGTRLPTKDASSTDAPPLMTAPADEHGLASLSTRQRRPSPLPRRARSSGFGDFQGW</sequence>
<dbReference type="InterPro" id="IPR044666">
    <property type="entry name" value="Cyclophilin_A-like"/>
</dbReference>
<protein>
    <submittedName>
        <fullName evidence="7">Peptidyl-prolyl cis-trans isomerase-like 2</fullName>
        <ecNumber evidence="7">5.2.1.8</ecNumber>
    </submittedName>
</protein>
<feature type="compositionally biased region" description="Basic and acidic residues" evidence="4">
    <location>
        <begin position="450"/>
        <end position="459"/>
    </location>
</feature>
<dbReference type="GO" id="GO:0000209">
    <property type="term" value="P:protein polyubiquitination"/>
    <property type="evidence" value="ECO:0007669"/>
    <property type="project" value="TreeGrafter"/>
</dbReference>
<dbReference type="Gene3D" id="2.40.100.10">
    <property type="entry name" value="Cyclophilin-like"/>
    <property type="match status" value="1"/>
</dbReference>
<feature type="region of interest" description="Disordered" evidence="4">
    <location>
        <begin position="205"/>
        <end position="251"/>
    </location>
</feature>
<feature type="region of interest" description="Disordered" evidence="4">
    <location>
        <begin position="443"/>
        <end position="530"/>
    </location>
</feature>
<evidence type="ECO:0000256" key="3">
    <source>
        <dbReference type="ARBA" id="ARBA00007930"/>
    </source>
</evidence>
<dbReference type="InterPro" id="IPR013083">
    <property type="entry name" value="Znf_RING/FYVE/PHD"/>
</dbReference>
<evidence type="ECO:0000313" key="7">
    <source>
        <dbReference type="EMBL" id="AYO43593.1"/>
    </source>
</evidence>
<dbReference type="GO" id="GO:0003755">
    <property type="term" value="F:peptidyl-prolyl cis-trans isomerase activity"/>
    <property type="evidence" value="ECO:0007669"/>
    <property type="project" value="UniProtKB-EC"/>
</dbReference>